<name>A0A1U7LL92_NEOID</name>
<dbReference type="GO" id="GO:1990072">
    <property type="term" value="C:TRAPPIII protein complex"/>
    <property type="evidence" value="ECO:0007669"/>
    <property type="project" value="TreeGrafter"/>
</dbReference>
<protein>
    <submittedName>
        <fullName evidence="1">Transport protein particle subunit trs85-2</fullName>
    </submittedName>
</protein>
<dbReference type="STRING" id="1198029.A0A1U7LL92"/>
<evidence type="ECO:0000313" key="1">
    <source>
        <dbReference type="EMBL" id="OLL23312.1"/>
    </source>
</evidence>
<sequence length="251" mass="27508">MQRHYKTNVYMVRICSKRATGADAGVVCVPQPEWRSAGEDLVLRGGSKKYMKQADYDSLEMFVRDMTRSNIVPFMEQHVHIWNEQLAAARLGLAGRLFTASRRYFGGSNRAASGTTYSSAAGAYPVDSDEARLRKMADYAAMLRDWRLAHSTYEFLRRDYGNDKAWKHHAGAQEMAAVSQLMVNAGRVRADAVDAMLDAASYSYLSRCSLPYYALRSVVVAAELMRAGAGAGADGAAHWTMRAAALGAAGG</sequence>
<organism evidence="1 2">
    <name type="scientific">Neolecta irregularis (strain DAH-3)</name>
    <dbReference type="NCBI Taxonomy" id="1198029"/>
    <lineage>
        <taxon>Eukaryota</taxon>
        <taxon>Fungi</taxon>
        <taxon>Dikarya</taxon>
        <taxon>Ascomycota</taxon>
        <taxon>Taphrinomycotina</taxon>
        <taxon>Neolectales</taxon>
        <taxon>Neolectaceae</taxon>
        <taxon>Neolecta</taxon>
    </lineage>
</organism>
<reference evidence="1 2" key="1">
    <citation type="submission" date="2016-04" db="EMBL/GenBank/DDBJ databases">
        <title>Evolutionary innovation and constraint leading to complex multicellularity in the Ascomycota.</title>
        <authorList>
            <person name="Cisse O."/>
            <person name="Nguyen A."/>
            <person name="Hewitt D.A."/>
            <person name="Jedd G."/>
            <person name="Stajich J.E."/>
        </authorList>
    </citation>
    <scope>NUCLEOTIDE SEQUENCE [LARGE SCALE GENOMIC DNA]</scope>
    <source>
        <strain evidence="1 2">DAH-3</strain>
    </source>
</reference>
<dbReference type="AlphaFoldDB" id="A0A1U7LL92"/>
<gene>
    <name evidence="1" type="ORF">NEOLI_005016</name>
</gene>
<keyword evidence="2" id="KW-1185">Reference proteome</keyword>
<feature type="non-terminal residue" evidence="1">
    <location>
        <position position="251"/>
    </location>
</feature>
<accession>A0A1U7LL92</accession>
<dbReference type="Proteomes" id="UP000186594">
    <property type="component" value="Unassembled WGS sequence"/>
</dbReference>
<dbReference type="EMBL" id="LXFE01001895">
    <property type="protein sequence ID" value="OLL23312.1"/>
    <property type="molecule type" value="Genomic_DNA"/>
</dbReference>
<dbReference type="OrthoDB" id="203724at2759"/>
<dbReference type="PANTHER" id="PTHR12975:SF6">
    <property type="entry name" value="TRAFFICKING PROTEIN PARTICLE COMPLEX SUBUNIT 8"/>
    <property type="match status" value="1"/>
</dbReference>
<comment type="caution">
    <text evidence="1">The sequence shown here is derived from an EMBL/GenBank/DDBJ whole genome shotgun (WGS) entry which is preliminary data.</text>
</comment>
<dbReference type="InterPro" id="IPR024420">
    <property type="entry name" value="TRAPP_III_complex_Trs85"/>
</dbReference>
<dbReference type="PANTHER" id="PTHR12975">
    <property type="entry name" value="TRANSPORT PROTEIN TRAPP"/>
    <property type="match status" value="1"/>
</dbReference>
<dbReference type="Pfam" id="PF12739">
    <property type="entry name" value="TRAPPC-Trs85"/>
    <property type="match status" value="1"/>
</dbReference>
<evidence type="ECO:0000313" key="2">
    <source>
        <dbReference type="Proteomes" id="UP000186594"/>
    </source>
</evidence>
<proteinExistence type="predicted"/>